<evidence type="ECO:0000313" key="5">
    <source>
        <dbReference type="EMBL" id="QNK42051.1"/>
    </source>
</evidence>
<dbReference type="GO" id="GO:0045892">
    <property type="term" value="P:negative regulation of DNA-templated transcription"/>
    <property type="evidence" value="ECO:0007669"/>
    <property type="project" value="TreeGrafter"/>
</dbReference>
<keyword evidence="1" id="KW-0805">Transcription regulation</keyword>
<dbReference type="InterPro" id="IPR050679">
    <property type="entry name" value="Bact_HTH_transcr_reg"/>
</dbReference>
<dbReference type="SMART" id="SM00866">
    <property type="entry name" value="UTRA"/>
    <property type="match status" value="1"/>
</dbReference>
<dbReference type="Gene3D" id="1.10.10.10">
    <property type="entry name" value="Winged helix-like DNA-binding domain superfamily/Winged helix DNA-binding domain"/>
    <property type="match status" value="1"/>
</dbReference>
<dbReference type="KEGG" id="cfem:HCR03_07440"/>
<dbReference type="Gene3D" id="3.40.1410.10">
    <property type="entry name" value="Chorismate lyase-like"/>
    <property type="match status" value="1"/>
</dbReference>
<accession>A0A7G8TEL0</accession>
<dbReference type="PANTHER" id="PTHR44846:SF1">
    <property type="entry name" value="MANNOSYL-D-GLYCERATE TRANSPORT_METABOLISM SYSTEM REPRESSOR MNGR-RELATED"/>
    <property type="match status" value="1"/>
</dbReference>
<dbReference type="Proteomes" id="UP000515909">
    <property type="component" value="Chromosome"/>
</dbReference>
<sequence>MLYCLIKKRLKICHGGSAMTSEYRSRPCDEAAEKIECYIIENRFEANQKLPSERDMCAMWGFNRTTLRSAIRRLVAEGVLYNRVGSGTFVAPQKLVRNLQDAEGFGSAARAAGRTPGTRLIRAGFREASKQISQKMKLPLGHRMFELIRVRLLEDEPVLMETAYLDARRLQGIENYDFSKLSLYSVLQEHFNIKIIHGEEKLNVTYTDEEEAAFLGIPEGVPVLYQTGVVSDENNVPVEYFKSIARSEYIRFASVLLR</sequence>
<dbReference type="PRINTS" id="PR00035">
    <property type="entry name" value="HTHGNTR"/>
</dbReference>
<evidence type="ECO:0000256" key="1">
    <source>
        <dbReference type="ARBA" id="ARBA00023015"/>
    </source>
</evidence>
<proteinExistence type="predicted"/>
<evidence type="ECO:0000259" key="4">
    <source>
        <dbReference type="PROSITE" id="PS50949"/>
    </source>
</evidence>
<dbReference type="GO" id="GO:0003700">
    <property type="term" value="F:DNA-binding transcription factor activity"/>
    <property type="evidence" value="ECO:0007669"/>
    <property type="project" value="InterPro"/>
</dbReference>
<dbReference type="InterPro" id="IPR000524">
    <property type="entry name" value="Tscrpt_reg_HTH_GntR"/>
</dbReference>
<keyword evidence="3" id="KW-0804">Transcription</keyword>
<feature type="domain" description="HTH gntR-type" evidence="4">
    <location>
        <begin position="25"/>
        <end position="93"/>
    </location>
</feature>
<dbReference type="AlphaFoldDB" id="A0A7G8TEL0"/>
<dbReference type="SUPFAM" id="SSF46785">
    <property type="entry name" value="Winged helix' DNA-binding domain"/>
    <property type="match status" value="1"/>
</dbReference>
<organism evidence="5 6">
    <name type="scientific">Caproicibacter fermentans</name>
    <dbReference type="NCBI Taxonomy" id="2576756"/>
    <lineage>
        <taxon>Bacteria</taxon>
        <taxon>Bacillati</taxon>
        <taxon>Bacillota</taxon>
        <taxon>Clostridia</taxon>
        <taxon>Eubacteriales</taxon>
        <taxon>Acutalibacteraceae</taxon>
        <taxon>Caproicibacter</taxon>
    </lineage>
</organism>
<keyword evidence="2" id="KW-0238">DNA-binding</keyword>
<name>A0A7G8TEL0_9FIRM</name>
<dbReference type="PROSITE" id="PS50949">
    <property type="entry name" value="HTH_GNTR"/>
    <property type="match status" value="1"/>
</dbReference>
<evidence type="ECO:0000256" key="2">
    <source>
        <dbReference type="ARBA" id="ARBA00023125"/>
    </source>
</evidence>
<dbReference type="SMART" id="SM00345">
    <property type="entry name" value="HTH_GNTR"/>
    <property type="match status" value="1"/>
</dbReference>
<dbReference type="EMBL" id="CP060286">
    <property type="protein sequence ID" value="QNK42051.1"/>
    <property type="molecule type" value="Genomic_DNA"/>
</dbReference>
<dbReference type="InterPro" id="IPR036390">
    <property type="entry name" value="WH_DNA-bd_sf"/>
</dbReference>
<dbReference type="InterPro" id="IPR011663">
    <property type="entry name" value="UTRA"/>
</dbReference>
<dbReference type="GO" id="GO:0003677">
    <property type="term" value="F:DNA binding"/>
    <property type="evidence" value="ECO:0007669"/>
    <property type="project" value="UniProtKB-KW"/>
</dbReference>
<protein>
    <submittedName>
        <fullName evidence="5">GntR family transcriptional regulator</fullName>
    </submittedName>
</protein>
<dbReference type="SUPFAM" id="SSF64288">
    <property type="entry name" value="Chorismate lyase-like"/>
    <property type="match status" value="1"/>
</dbReference>
<reference evidence="5 6" key="1">
    <citation type="submission" date="2020-08" db="EMBL/GenBank/DDBJ databases">
        <title>The isolate Caproiciproducens sp. 7D4C2 produces n-caproate at mildly acidic conditions from hexoses: genome and rBOX comparison with related strains and chain-elongating bacteria.</title>
        <authorList>
            <person name="Esquivel-Elizondo S."/>
            <person name="Bagci C."/>
            <person name="Temovska M."/>
            <person name="Jeon B.S."/>
            <person name="Bessarab I."/>
            <person name="Williams R.B.H."/>
            <person name="Huson D.H."/>
            <person name="Angenent L.T."/>
        </authorList>
    </citation>
    <scope>NUCLEOTIDE SEQUENCE [LARGE SCALE GENOMIC DNA]</scope>
    <source>
        <strain evidence="5 6">7D4C2</strain>
    </source>
</reference>
<dbReference type="CDD" id="cd07377">
    <property type="entry name" value="WHTH_GntR"/>
    <property type="match status" value="1"/>
</dbReference>
<dbReference type="Pfam" id="PF07702">
    <property type="entry name" value="UTRA"/>
    <property type="match status" value="1"/>
</dbReference>
<gene>
    <name evidence="5" type="ORF">HCR03_07440</name>
</gene>
<evidence type="ECO:0000313" key="6">
    <source>
        <dbReference type="Proteomes" id="UP000515909"/>
    </source>
</evidence>
<dbReference type="PANTHER" id="PTHR44846">
    <property type="entry name" value="MANNOSYL-D-GLYCERATE TRANSPORT/METABOLISM SYSTEM REPRESSOR MNGR-RELATED"/>
    <property type="match status" value="1"/>
</dbReference>
<dbReference type="InterPro" id="IPR036388">
    <property type="entry name" value="WH-like_DNA-bd_sf"/>
</dbReference>
<evidence type="ECO:0000256" key="3">
    <source>
        <dbReference type="ARBA" id="ARBA00023163"/>
    </source>
</evidence>
<dbReference type="InterPro" id="IPR028978">
    <property type="entry name" value="Chorismate_lyase_/UTRA_dom_sf"/>
</dbReference>
<dbReference type="Pfam" id="PF00392">
    <property type="entry name" value="GntR"/>
    <property type="match status" value="1"/>
</dbReference>